<name>C7GFR2_9FIRM</name>
<dbReference type="HOGENOM" id="CLU_2719823_0_0_9"/>
<accession>C7GFR2</accession>
<evidence type="ECO:0000313" key="1">
    <source>
        <dbReference type="EMBL" id="EEU99356.1"/>
    </source>
</evidence>
<dbReference type="EMBL" id="ABYJ02000214">
    <property type="protein sequence ID" value="EEU99356.1"/>
    <property type="molecule type" value="Genomic_DNA"/>
</dbReference>
<organism evidence="1 2">
    <name type="scientific">Roseburia intestinalis L1-82</name>
    <dbReference type="NCBI Taxonomy" id="536231"/>
    <lineage>
        <taxon>Bacteria</taxon>
        <taxon>Bacillati</taxon>
        <taxon>Bacillota</taxon>
        <taxon>Clostridia</taxon>
        <taxon>Lachnospirales</taxon>
        <taxon>Lachnospiraceae</taxon>
        <taxon>Roseburia</taxon>
    </lineage>
</organism>
<comment type="caution">
    <text evidence="1">The sequence shown here is derived from an EMBL/GenBank/DDBJ whole genome shotgun (WGS) entry which is preliminary data.</text>
</comment>
<dbReference type="Proteomes" id="UP000004828">
    <property type="component" value="Unassembled WGS sequence"/>
</dbReference>
<protein>
    <submittedName>
        <fullName evidence="1">Uncharacterized protein</fullName>
    </submittedName>
</protein>
<reference evidence="1 2" key="1">
    <citation type="submission" date="2009-08" db="EMBL/GenBank/DDBJ databases">
        <authorList>
            <person name="Weinstock G."/>
            <person name="Sodergren E."/>
            <person name="Clifton S."/>
            <person name="Fulton L."/>
            <person name="Fulton B."/>
            <person name="Courtney L."/>
            <person name="Fronick C."/>
            <person name="Harrison M."/>
            <person name="Strong C."/>
            <person name="Farmer C."/>
            <person name="Delahaunty K."/>
            <person name="Markovic C."/>
            <person name="Hall O."/>
            <person name="Minx P."/>
            <person name="Tomlinson C."/>
            <person name="Mitreva M."/>
            <person name="Nelson J."/>
            <person name="Hou S."/>
            <person name="Wollam A."/>
            <person name="Pepin K.H."/>
            <person name="Johnson M."/>
            <person name="Bhonagiri V."/>
            <person name="Nash W.E."/>
            <person name="Warren W."/>
            <person name="Chinwalla A."/>
            <person name="Mardis E.R."/>
            <person name="Wilson R.K."/>
        </authorList>
    </citation>
    <scope>NUCLEOTIDE SEQUENCE [LARGE SCALE GENOMIC DNA]</scope>
    <source>
        <strain evidence="1 2">L1-82</strain>
    </source>
</reference>
<dbReference type="AlphaFoldDB" id="C7GFR2"/>
<proteinExistence type="predicted"/>
<gene>
    <name evidence="1" type="ORF">ROSINTL182_08769</name>
</gene>
<evidence type="ECO:0000313" key="2">
    <source>
        <dbReference type="Proteomes" id="UP000004828"/>
    </source>
</evidence>
<sequence length="72" mass="8200">MPKIASTACVPSQAPFPQVPVIQKLDKIGLQWAYPPDPLSKTKHTAGYGIFQNLLYKYGKERYYNGEQRKTK</sequence>